<evidence type="ECO:0000313" key="3">
    <source>
        <dbReference type="Proteomes" id="UP000265581"/>
    </source>
</evidence>
<dbReference type="EMBL" id="QUBR01000002">
    <property type="protein sequence ID" value="REK69800.1"/>
    <property type="molecule type" value="Genomic_DNA"/>
</dbReference>
<name>A0A371P2M8_9ACTN</name>
<dbReference type="AlphaFoldDB" id="A0A371P2M8"/>
<dbReference type="SUPFAM" id="SSF47240">
    <property type="entry name" value="Ferritin-like"/>
    <property type="match status" value="1"/>
</dbReference>
<proteinExistence type="predicted"/>
<sequence length="133" mass="14037">MTPTEALQAWLALEHEAVWLYPVVGARVDSLVKTARTSFAAHRDTRDSLVGRLRSRGTSPAAAALGYDVGPLTNADQARAAAQSLEARISAALLTLAGVAEDDLRAYAVRALRTSALAEQTWGAAPRAFPGLP</sequence>
<protein>
    <submittedName>
        <fullName evidence="2">DUF4439 domain-containing protein</fullName>
    </submittedName>
</protein>
<evidence type="ECO:0000313" key="2">
    <source>
        <dbReference type="EMBL" id="REK69800.1"/>
    </source>
</evidence>
<dbReference type="RefSeq" id="WP_119704399.1">
    <property type="nucleotide sequence ID" value="NZ_JBHSOI010000002.1"/>
</dbReference>
<reference evidence="2 3" key="1">
    <citation type="submission" date="2018-08" db="EMBL/GenBank/DDBJ databases">
        <title>Aeromicrobium sp. M2KJ-4, whole genome shotgun sequence.</title>
        <authorList>
            <person name="Tuo L."/>
        </authorList>
    </citation>
    <scope>NUCLEOTIDE SEQUENCE [LARGE SCALE GENOMIC DNA]</scope>
    <source>
        <strain evidence="2 3">M2KJ-4</strain>
    </source>
</reference>
<gene>
    <name evidence="2" type="ORF">DX116_11410</name>
</gene>
<organism evidence="2 3">
    <name type="scientific">Aeromicrobium endophyticum</name>
    <dbReference type="NCBI Taxonomy" id="2292704"/>
    <lineage>
        <taxon>Bacteria</taxon>
        <taxon>Bacillati</taxon>
        <taxon>Actinomycetota</taxon>
        <taxon>Actinomycetes</taxon>
        <taxon>Propionibacteriales</taxon>
        <taxon>Nocardioidaceae</taxon>
        <taxon>Aeromicrobium</taxon>
    </lineage>
</organism>
<dbReference type="InterPro" id="IPR029447">
    <property type="entry name" value="DUF4439"/>
</dbReference>
<evidence type="ECO:0000259" key="1">
    <source>
        <dbReference type="Pfam" id="PF14530"/>
    </source>
</evidence>
<accession>A0A371P2M8</accession>
<dbReference type="Gene3D" id="1.20.1260.10">
    <property type="match status" value="1"/>
</dbReference>
<feature type="domain" description="DUF4439" evidence="1">
    <location>
        <begin position="6"/>
        <end position="133"/>
    </location>
</feature>
<dbReference type="OrthoDB" id="5195580at2"/>
<comment type="caution">
    <text evidence="2">The sequence shown here is derived from an EMBL/GenBank/DDBJ whole genome shotgun (WGS) entry which is preliminary data.</text>
</comment>
<dbReference type="InterPro" id="IPR009078">
    <property type="entry name" value="Ferritin-like_SF"/>
</dbReference>
<dbReference type="InterPro" id="IPR012347">
    <property type="entry name" value="Ferritin-like"/>
</dbReference>
<keyword evidence="3" id="KW-1185">Reference proteome</keyword>
<dbReference type="Proteomes" id="UP000265581">
    <property type="component" value="Unassembled WGS sequence"/>
</dbReference>
<dbReference type="Pfam" id="PF14530">
    <property type="entry name" value="DUF4439"/>
    <property type="match status" value="1"/>
</dbReference>